<evidence type="ECO:0000256" key="7">
    <source>
        <dbReference type="ARBA" id="ARBA00023128"/>
    </source>
</evidence>
<dbReference type="InterPro" id="IPR036625">
    <property type="entry name" value="E3-bd_dom_sf"/>
</dbReference>
<dbReference type="Pfam" id="PF00198">
    <property type="entry name" value="2-oxoacid_dh"/>
    <property type="match status" value="1"/>
</dbReference>
<keyword evidence="8 9" id="KW-0012">Acyltransferase</keyword>
<evidence type="ECO:0000313" key="13">
    <source>
        <dbReference type="Proteomes" id="UP000198406"/>
    </source>
</evidence>
<evidence type="ECO:0000256" key="3">
    <source>
        <dbReference type="ARBA" id="ARBA00007317"/>
    </source>
</evidence>
<name>A0A1Z5JCH0_FISSO</name>
<comment type="cofactor">
    <cofactor evidence="1 9">
        <name>(R)-lipoate</name>
        <dbReference type="ChEBI" id="CHEBI:83088"/>
    </cofactor>
</comment>
<dbReference type="PROSITE" id="PS00189">
    <property type="entry name" value="LIPOYL"/>
    <property type="match status" value="1"/>
</dbReference>
<dbReference type="FunFam" id="2.40.50.100:FF:000013">
    <property type="entry name" value="Dihydrolipoamide acetyltransferase component of pyruvate dehydrogenase complex"/>
    <property type="match status" value="1"/>
</dbReference>
<dbReference type="EMBL" id="BDSP01000041">
    <property type="protein sequence ID" value="GAX11461.1"/>
    <property type="molecule type" value="Genomic_DNA"/>
</dbReference>
<keyword evidence="13" id="KW-1185">Reference proteome</keyword>
<dbReference type="InterPro" id="IPR011053">
    <property type="entry name" value="Single_hybrid_motif"/>
</dbReference>
<dbReference type="SUPFAM" id="SSF47005">
    <property type="entry name" value="Peripheral subunit-binding domain of 2-oxo acid dehydrogenase complex"/>
    <property type="match status" value="1"/>
</dbReference>
<organism evidence="12 13">
    <name type="scientific">Fistulifera solaris</name>
    <name type="common">Oleaginous diatom</name>
    <dbReference type="NCBI Taxonomy" id="1519565"/>
    <lineage>
        <taxon>Eukaryota</taxon>
        <taxon>Sar</taxon>
        <taxon>Stramenopiles</taxon>
        <taxon>Ochrophyta</taxon>
        <taxon>Bacillariophyta</taxon>
        <taxon>Bacillariophyceae</taxon>
        <taxon>Bacillariophycidae</taxon>
        <taxon>Naviculales</taxon>
        <taxon>Naviculaceae</taxon>
        <taxon>Fistulifera</taxon>
    </lineage>
</organism>
<evidence type="ECO:0000256" key="8">
    <source>
        <dbReference type="ARBA" id="ARBA00023315"/>
    </source>
</evidence>
<dbReference type="InterPro" id="IPR050743">
    <property type="entry name" value="2-oxoacid_DH_E2_comp"/>
</dbReference>
<dbReference type="PROSITE" id="PS50968">
    <property type="entry name" value="BIOTINYL_LIPOYL"/>
    <property type="match status" value="1"/>
</dbReference>
<dbReference type="InterPro" id="IPR001078">
    <property type="entry name" value="2-oxoacid_DH_actylTfrase"/>
</dbReference>
<comment type="caution">
    <text evidence="12">The sequence shown here is derived from an EMBL/GenBank/DDBJ whole genome shotgun (WGS) entry which is preliminary data.</text>
</comment>
<feature type="domain" description="Peripheral subunit-binding (PSBD)" evidence="11">
    <location>
        <begin position="221"/>
        <end position="258"/>
    </location>
</feature>
<evidence type="ECO:0000256" key="4">
    <source>
        <dbReference type="ARBA" id="ARBA00022679"/>
    </source>
</evidence>
<evidence type="ECO:0000313" key="12">
    <source>
        <dbReference type="EMBL" id="GAX11461.1"/>
    </source>
</evidence>
<dbReference type="InParanoid" id="A0A1Z5JCH0"/>
<protein>
    <recommendedName>
        <fullName evidence="9">Dihydrolipoamide acetyltransferase component of pyruvate dehydrogenase complex</fullName>
        <ecNumber evidence="9">2.3.1.-</ecNumber>
    </recommendedName>
</protein>
<dbReference type="FunFam" id="3.30.559.10:FF:000007">
    <property type="entry name" value="Dihydrolipoamide acetyltransferase component of pyruvate dehydrogenase complex"/>
    <property type="match status" value="1"/>
</dbReference>
<evidence type="ECO:0000259" key="11">
    <source>
        <dbReference type="PROSITE" id="PS51826"/>
    </source>
</evidence>
<dbReference type="PROSITE" id="PS51826">
    <property type="entry name" value="PSBD"/>
    <property type="match status" value="1"/>
</dbReference>
<dbReference type="OrthoDB" id="202158at2759"/>
<keyword evidence="6" id="KW-0809">Transit peptide</keyword>
<dbReference type="Gene3D" id="4.10.320.10">
    <property type="entry name" value="E3-binding domain"/>
    <property type="match status" value="1"/>
</dbReference>
<dbReference type="GO" id="GO:0005759">
    <property type="term" value="C:mitochondrial matrix"/>
    <property type="evidence" value="ECO:0007669"/>
    <property type="project" value="UniProtKB-SubCell"/>
</dbReference>
<dbReference type="InterPro" id="IPR023213">
    <property type="entry name" value="CAT-like_dom_sf"/>
</dbReference>
<dbReference type="InterPro" id="IPR004167">
    <property type="entry name" value="PSBD"/>
</dbReference>
<proteinExistence type="inferred from homology"/>
<dbReference type="Pfam" id="PF02817">
    <property type="entry name" value="E3_binding"/>
    <property type="match status" value="1"/>
</dbReference>
<keyword evidence="7" id="KW-0496">Mitochondrion</keyword>
<gene>
    <name evidence="12" type="ORF">FisN_22Lh145</name>
</gene>
<evidence type="ECO:0000259" key="10">
    <source>
        <dbReference type="PROSITE" id="PS50968"/>
    </source>
</evidence>
<dbReference type="GO" id="GO:0031405">
    <property type="term" value="F:lipoic acid binding"/>
    <property type="evidence" value="ECO:0007669"/>
    <property type="project" value="TreeGrafter"/>
</dbReference>
<feature type="domain" description="Lipoyl-binding" evidence="10">
    <location>
        <begin position="85"/>
        <end position="160"/>
    </location>
</feature>
<evidence type="ECO:0000256" key="5">
    <source>
        <dbReference type="ARBA" id="ARBA00022823"/>
    </source>
</evidence>
<keyword evidence="4 9" id="KW-0808">Transferase</keyword>
<dbReference type="AlphaFoldDB" id="A0A1Z5JCH0"/>
<dbReference type="Gene3D" id="2.40.50.100">
    <property type="match status" value="1"/>
</dbReference>
<dbReference type="PANTHER" id="PTHR43178:SF5">
    <property type="entry name" value="LIPOAMIDE ACYLTRANSFERASE COMPONENT OF BRANCHED-CHAIN ALPHA-KETO ACID DEHYDROGENASE COMPLEX, MITOCHONDRIAL"/>
    <property type="match status" value="1"/>
</dbReference>
<evidence type="ECO:0000256" key="6">
    <source>
        <dbReference type="ARBA" id="ARBA00022946"/>
    </source>
</evidence>
<dbReference type="InterPro" id="IPR003016">
    <property type="entry name" value="2-oxoA_DH_lipoyl-BS"/>
</dbReference>
<dbReference type="GO" id="GO:0016407">
    <property type="term" value="F:acetyltransferase activity"/>
    <property type="evidence" value="ECO:0007669"/>
    <property type="project" value="TreeGrafter"/>
</dbReference>
<dbReference type="InterPro" id="IPR000089">
    <property type="entry name" value="Biotin_lipoyl"/>
</dbReference>
<reference evidence="12 13" key="1">
    <citation type="journal article" date="2015" name="Plant Cell">
        <title>Oil accumulation by the oleaginous diatom Fistulifera solaris as revealed by the genome and transcriptome.</title>
        <authorList>
            <person name="Tanaka T."/>
            <person name="Maeda Y."/>
            <person name="Veluchamy A."/>
            <person name="Tanaka M."/>
            <person name="Abida H."/>
            <person name="Marechal E."/>
            <person name="Bowler C."/>
            <person name="Muto M."/>
            <person name="Sunaga Y."/>
            <person name="Tanaka M."/>
            <person name="Yoshino T."/>
            <person name="Taniguchi T."/>
            <person name="Fukuda Y."/>
            <person name="Nemoto M."/>
            <person name="Matsumoto M."/>
            <person name="Wong P.S."/>
            <person name="Aburatani S."/>
            <person name="Fujibuchi W."/>
        </authorList>
    </citation>
    <scope>NUCLEOTIDE SEQUENCE [LARGE SCALE GENOMIC DNA]</scope>
    <source>
        <strain evidence="12 13">JPCC DA0580</strain>
    </source>
</reference>
<dbReference type="Proteomes" id="UP000198406">
    <property type="component" value="Unassembled WGS sequence"/>
</dbReference>
<dbReference type="Gene3D" id="3.30.559.10">
    <property type="entry name" value="Chloramphenicol acetyltransferase-like domain"/>
    <property type="match status" value="1"/>
</dbReference>
<sequence>MIGSSLKLRSYAARFSRQQIDSVLVQRSSLCHVSSVIPGYSTVPYTAVTCRIAGSFRSSSMQIYQHQLTKSHLSTAPALQNDKAVIPFLLADIGEGIHEVELIKWNVQVGDTVEQFDLICQVQSDKATVDITSRFDGTILELSGKVGDMIQVGKPLVFLETCAYTDSLVDANDTMESSAKSPHTTMMIDEETTIISESLEGAAPVVSPNSSVIQGSNVKIQTSPAVRKLCKEKAIDPSVVPATGPQGRLLKADVLAFVDSNQSLMDKKSIALETEVASHNMDGEIVELRGYTRAMAKAMTQSLEIPHMCLGDEIDVTHLLAIRKEINSALSKNLSLLAFIVKACSIALKDFPVLNAAKNTESSIRMQSQHQIGVAMDTARGLVVPVIGDCAMMSISEIQEKLDSLKENRDEIALDSTRPTFTLSNIGALGAGLSLQPVLVPPQLAMGAIGRLQKLPRFGKNDEVIASSVLPITWTADHRYVDGAQLARFHVRVQELLSNPFEMMVHMK</sequence>
<evidence type="ECO:0000256" key="2">
    <source>
        <dbReference type="ARBA" id="ARBA00004305"/>
    </source>
</evidence>
<dbReference type="SUPFAM" id="SSF51230">
    <property type="entry name" value="Single hybrid motif"/>
    <property type="match status" value="1"/>
</dbReference>
<dbReference type="PANTHER" id="PTHR43178">
    <property type="entry name" value="DIHYDROLIPOAMIDE ACETYLTRANSFERASE COMPONENT OF PYRUVATE DEHYDROGENASE COMPLEX"/>
    <property type="match status" value="1"/>
</dbReference>
<evidence type="ECO:0000256" key="1">
    <source>
        <dbReference type="ARBA" id="ARBA00001938"/>
    </source>
</evidence>
<dbReference type="SUPFAM" id="SSF52777">
    <property type="entry name" value="CoA-dependent acyltransferases"/>
    <property type="match status" value="1"/>
</dbReference>
<comment type="subcellular location">
    <subcellularLocation>
        <location evidence="2">Mitochondrion matrix</location>
    </subcellularLocation>
</comment>
<comment type="similarity">
    <text evidence="3 9">Belongs to the 2-oxoacid dehydrogenase family.</text>
</comment>
<dbReference type="EC" id="2.3.1.-" evidence="9"/>
<dbReference type="FunCoup" id="A0A1Z5JCH0">
    <property type="interactions" value="507"/>
</dbReference>
<dbReference type="CDD" id="cd06849">
    <property type="entry name" value="lipoyl_domain"/>
    <property type="match status" value="1"/>
</dbReference>
<keyword evidence="5 9" id="KW-0450">Lipoyl</keyword>
<accession>A0A1Z5JCH0</accession>
<evidence type="ECO:0000256" key="9">
    <source>
        <dbReference type="RuleBase" id="RU003423"/>
    </source>
</evidence>
<dbReference type="Pfam" id="PF00364">
    <property type="entry name" value="Biotin_lipoyl"/>
    <property type="match status" value="1"/>
</dbReference>